<feature type="signal peptide" evidence="1">
    <location>
        <begin position="1"/>
        <end position="30"/>
    </location>
</feature>
<feature type="chain" id="PRO_5042071881" evidence="1">
    <location>
        <begin position="31"/>
        <end position="185"/>
    </location>
</feature>
<dbReference type="Proteomes" id="UP001193501">
    <property type="component" value="Unassembled WGS sequence"/>
</dbReference>
<dbReference type="AlphaFoldDB" id="A0AAE4YBQ2"/>
<comment type="caution">
    <text evidence="2">The sequence shown here is derived from an EMBL/GenBank/DDBJ whole genome shotgun (WGS) entry which is preliminary data.</text>
</comment>
<keyword evidence="1" id="KW-0732">Signal</keyword>
<evidence type="ECO:0000256" key="1">
    <source>
        <dbReference type="SAM" id="SignalP"/>
    </source>
</evidence>
<sequence length="185" mass="20143">MGKPTPGLAPMLLGVLAVAGLLAVPDTALAKANCFAVDGSVQLCPDTDAWVGKYEAKSGHLMLYTWGLEVEVFRFLPVENKTNMDRTDHALYVIGAQRGWRGAAHRLSPRQETLAPFPPGTRFYSRIDTIAAVPLVQSTLVLLMRPLDDHYDPPRDWATLAPLLSDLRFAGGEGLLTDKDTTDGQ</sequence>
<protein>
    <submittedName>
        <fullName evidence="2">Uncharacterized protein</fullName>
    </submittedName>
</protein>
<proteinExistence type="predicted"/>
<reference evidence="2" key="1">
    <citation type="submission" date="2020-01" db="EMBL/GenBank/DDBJ databases">
        <authorList>
            <person name="Chen W.-M."/>
        </authorList>
    </citation>
    <scope>NUCLEOTIDE SEQUENCE</scope>
    <source>
        <strain evidence="2">CYK-10</strain>
    </source>
</reference>
<gene>
    <name evidence="2" type="ORF">GV832_19310</name>
</gene>
<accession>A0AAE4YBQ2</accession>
<name>A0AAE4YBQ2_9RHOB</name>
<organism evidence="2 3">
    <name type="scientific">Stagnihabitans tardus</name>
    <dbReference type="NCBI Taxonomy" id="2699202"/>
    <lineage>
        <taxon>Bacteria</taxon>
        <taxon>Pseudomonadati</taxon>
        <taxon>Pseudomonadota</taxon>
        <taxon>Alphaproteobacteria</taxon>
        <taxon>Rhodobacterales</taxon>
        <taxon>Paracoccaceae</taxon>
        <taxon>Stagnihabitans</taxon>
    </lineage>
</organism>
<keyword evidence="3" id="KW-1185">Reference proteome</keyword>
<dbReference type="EMBL" id="JAABNR010000032">
    <property type="protein sequence ID" value="NBZ89742.1"/>
    <property type="molecule type" value="Genomic_DNA"/>
</dbReference>
<dbReference type="RefSeq" id="WP_168776537.1">
    <property type="nucleotide sequence ID" value="NZ_JAABNR010000032.1"/>
</dbReference>
<evidence type="ECO:0000313" key="3">
    <source>
        <dbReference type="Proteomes" id="UP001193501"/>
    </source>
</evidence>
<evidence type="ECO:0000313" key="2">
    <source>
        <dbReference type="EMBL" id="NBZ89742.1"/>
    </source>
</evidence>